<name>A0A9P6H845_9AGAM</name>
<keyword evidence="3" id="KW-1185">Reference proteome</keyword>
<reference evidence="2" key="2">
    <citation type="submission" date="2020-11" db="EMBL/GenBank/DDBJ databases">
        <authorList>
            <consortium name="DOE Joint Genome Institute"/>
            <person name="Kuo A."/>
            <person name="Miyauchi S."/>
            <person name="Kiss E."/>
            <person name="Drula E."/>
            <person name="Kohler A."/>
            <person name="Sanchez-Garcia M."/>
            <person name="Andreopoulos B."/>
            <person name="Barry K.W."/>
            <person name="Bonito G."/>
            <person name="Buee M."/>
            <person name="Carver A."/>
            <person name="Chen C."/>
            <person name="Cichocki N."/>
            <person name="Clum A."/>
            <person name="Culley D."/>
            <person name="Crous P.W."/>
            <person name="Fauchery L."/>
            <person name="Girlanda M."/>
            <person name="Hayes R."/>
            <person name="Keri Z."/>
            <person name="Labutti K."/>
            <person name="Lipzen A."/>
            <person name="Lombard V."/>
            <person name="Magnuson J."/>
            <person name="Maillard F."/>
            <person name="Morin E."/>
            <person name="Murat C."/>
            <person name="Nolan M."/>
            <person name="Ohm R."/>
            <person name="Pangilinan J."/>
            <person name="Pereira M."/>
            <person name="Perotto S."/>
            <person name="Peter M."/>
            <person name="Riley R."/>
            <person name="Sitrit Y."/>
            <person name="Stielow B."/>
            <person name="Szollosi G."/>
            <person name="Zifcakova L."/>
            <person name="Stursova M."/>
            <person name="Spatafora J.W."/>
            <person name="Tedersoo L."/>
            <person name="Vaario L.-M."/>
            <person name="Yamada A."/>
            <person name="Yan M."/>
            <person name="Wang P."/>
            <person name="Xu J."/>
            <person name="Bruns T."/>
            <person name="Baldrian P."/>
            <person name="Vilgalys R."/>
            <person name="Henrissat B."/>
            <person name="Grigoriev I.V."/>
            <person name="Hibbett D."/>
            <person name="Nagy L.G."/>
            <person name="Martin F.M."/>
        </authorList>
    </citation>
    <scope>NUCLEOTIDE SEQUENCE</scope>
    <source>
        <strain evidence="2">UH-Tt-Lm1</strain>
    </source>
</reference>
<keyword evidence="1" id="KW-0472">Membrane</keyword>
<dbReference type="EMBL" id="WIUZ02000013">
    <property type="protein sequence ID" value="KAF9781529.1"/>
    <property type="molecule type" value="Genomic_DNA"/>
</dbReference>
<dbReference type="AlphaFoldDB" id="A0A9P6H845"/>
<accession>A0A9P6H845</accession>
<keyword evidence="1" id="KW-1133">Transmembrane helix</keyword>
<proteinExistence type="predicted"/>
<comment type="caution">
    <text evidence="2">The sequence shown here is derived from an EMBL/GenBank/DDBJ whole genome shotgun (WGS) entry which is preliminary data.</text>
</comment>
<evidence type="ECO:0000256" key="1">
    <source>
        <dbReference type="SAM" id="Phobius"/>
    </source>
</evidence>
<dbReference type="Proteomes" id="UP000736335">
    <property type="component" value="Unassembled WGS sequence"/>
</dbReference>
<evidence type="ECO:0000313" key="2">
    <source>
        <dbReference type="EMBL" id="KAF9781529.1"/>
    </source>
</evidence>
<protein>
    <submittedName>
        <fullName evidence="2">Uncharacterized protein</fullName>
    </submittedName>
</protein>
<reference evidence="2" key="1">
    <citation type="journal article" date="2020" name="Nat. Commun.">
        <title>Large-scale genome sequencing of mycorrhizal fungi provides insights into the early evolution of symbiotic traits.</title>
        <authorList>
            <person name="Miyauchi S."/>
            <person name="Kiss E."/>
            <person name="Kuo A."/>
            <person name="Drula E."/>
            <person name="Kohler A."/>
            <person name="Sanchez-Garcia M."/>
            <person name="Morin E."/>
            <person name="Andreopoulos B."/>
            <person name="Barry K.W."/>
            <person name="Bonito G."/>
            <person name="Buee M."/>
            <person name="Carver A."/>
            <person name="Chen C."/>
            <person name="Cichocki N."/>
            <person name="Clum A."/>
            <person name="Culley D."/>
            <person name="Crous P.W."/>
            <person name="Fauchery L."/>
            <person name="Girlanda M."/>
            <person name="Hayes R.D."/>
            <person name="Keri Z."/>
            <person name="LaButti K."/>
            <person name="Lipzen A."/>
            <person name="Lombard V."/>
            <person name="Magnuson J."/>
            <person name="Maillard F."/>
            <person name="Murat C."/>
            <person name="Nolan M."/>
            <person name="Ohm R.A."/>
            <person name="Pangilinan J."/>
            <person name="Pereira M.F."/>
            <person name="Perotto S."/>
            <person name="Peter M."/>
            <person name="Pfister S."/>
            <person name="Riley R."/>
            <person name="Sitrit Y."/>
            <person name="Stielow J.B."/>
            <person name="Szollosi G."/>
            <person name="Zifcakova L."/>
            <person name="Stursova M."/>
            <person name="Spatafora J.W."/>
            <person name="Tedersoo L."/>
            <person name="Vaario L.M."/>
            <person name="Yamada A."/>
            <person name="Yan M."/>
            <person name="Wang P."/>
            <person name="Xu J."/>
            <person name="Bruns T."/>
            <person name="Baldrian P."/>
            <person name="Vilgalys R."/>
            <person name="Dunand C."/>
            <person name="Henrissat B."/>
            <person name="Grigoriev I.V."/>
            <person name="Hibbett D."/>
            <person name="Nagy L.G."/>
            <person name="Martin F.M."/>
        </authorList>
    </citation>
    <scope>NUCLEOTIDE SEQUENCE</scope>
    <source>
        <strain evidence="2">UH-Tt-Lm1</strain>
    </source>
</reference>
<gene>
    <name evidence="2" type="ORF">BJ322DRAFT_1111457</name>
</gene>
<feature type="transmembrane region" description="Helical" evidence="1">
    <location>
        <begin position="28"/>
        <end position="51"/>
    </location>
</feature>
<evidence type="ECO:0000313" key="3">
    <source>
        <dbReference type="Proteomes" id="UP000736335"/>
    </source>
</evidence>
<keyword evidence="1" id="KW-0812">Transmembrane</keyword>
<organism evidence="2 3">
    <name type="scientific">Thelephora terrestris</name>
    <dbReference type="NCBI Taxonomy" id="56493"/>
    <lineage>
        <taxon>Eukaryota</taxon>
        <taxon>Fungi</taxon>
        <taxon>Dikarya</taxon>
        <taxon>Basidiomycota</taxon>
        <taxon>Agaricomycotina</taxon>
        <taxon>Agaricomycetes</taxon>
        <taxon>Thelephorales</taxon>
        <taxon>Thelephoraceae</taxon>
        <taxon>Thelephora</taxon>
    </lineage>
</organism>
<sequence length="582" mass="66646">MQLLPLMLQAALFFLGFAVPLSLVDINTTIAFVALGLTSFGVLFHISLVIVRAADKSCPYQTSASYLLRHLRPQFPSIVHSLKVNNQLHLTRVFLGLDENTHLVDLQCVSWILWTSLDKTVHLSTLRHLLSIPTLDGIEPTLALTCFYIFTSCAGLRNNRVVIVQGWEQLAMVSARCLFRTLEHHFSSTDPRTPSVLEDLRRRYNRVFPFNADFRGLPYYFTMVRIHAWAHRHQEPRDVRWDNYTPPAQEHIPFARHMVEVAQEEYQGRKVPCWILRFAMHSLSQDPPSPASVIADCLKIVAIDLDLDASKITVLNERERVDYFSSWIIQRIRTMVEANDPAPILFKCKTISALVPHAVFLGRLGQQEMVDAISLAVKATTDGRFIWRCIWPYTATFFAEPNPPSVNLIVTLASPYMLWDKLQDGMAVARWADAASEVPYTEQVGQNVAEALLQIVAIDSLRPHIPLNTWALLNNNPPLPPGLKIPRYSNHTSFLFGRSGTTFSLAVKKEMEISIREDFRGTNMECHRIDLIDRLEHILGQLDQGLDYFNWHHQMINEYHVLRAKREYGKLREVLREVHEGQ</sequence>